<dbReference type="EMBL" id="GU797801">
    <property type="protein sequence ID" value="ADK25967.1"/>
    <property type="molecule type" value="Genomic_DNA"/>
</dbReference>
<sequence length="473" mass="51310">MLETMLRQRPELSPEQIRDLIDEKKRKVGAGYLTDQGALFLVAADLGISFDNVPKVQAGLKDIYVGAKDVTVTGRIMNIYPVHTFTKRDSNEQAATRTIVVYDKDARVKVKLWDKQVNLPDEMGLQAGDIIKIIKGYVRSGLDGKPVINLGSYSAIETVRGDDPAIPSIDSLNSTIDTITGPQDSAVITGTISANPRLSEFVNARGEASKSLQMQVSNDAGTRTLRAVIWNVDETRLPKVFKTGAKVRMIGVKVKQGNPQYGNGDFEIHGDEGTILQFSNSQEDVEVMPLRIVSVGEETGRGSFLCLAADRAGRTFVLTVDNSLASSDQLSAGAMIECVPSRIFGNSVVLSKDDSYIRVTDDDASFPKLTKFEKKIKDIQVSQDPCIVEAIVLQVPETADVTTKMGETVPVTSTLLGDDTGEIRLVGWRNQSASVNKLSVGDRVRLAGVTTGAGREGKAELTLRPYSSVTRLS</sequence>
<keyword evidence="1" id="KW-0238">DNA-binding</keyword>
<dbReference type="GO" id="GO:0010212">
    <property type="term" value="P:response to ionizing radiation"/>
    <property type="evidence" value="ECO:0007669"/>
    <property type="project" value="TreeGrafter"/>
</dbReference>
<accession>D9ZB70</accession>
<dbReference type="OMA" id="WRENTAK"/>
<evidence type="ECO:0000256" key="1">
    <source>
        <dbReference type="ARBA" id="ARBA00023125"/>
    </source>
</evidence>
<name>D9ZB70_9ARCH</name>
<dbReference type="SUPFAM" id="SSF50249">
    <property type="entry name" value="Nucleic acid-binding proteins"/>
    <property type="match status" value="2"/>
</dbReference>
<dbReference type="PANTHER" id="PTHR13356:SF0">
    <property type="entry name" value="SOSS COMPLEX SUBUNIT B HOMOLOG"/>
    <property type="match status" value="1"/>
</dbReference>
<dbReference type="Gene3D" id="2.40.50.140">
    <property type="entry name" value="Nucleic acid-binding proteins"/>
    <property type="match status" value="3"/>
</dbReference>
<protein>
    <submittedName>
        <fullName evidence="2">RPA-like protein</fullName>
    </submittedName>
</protein>
<reference evidence="2" key="1">
    <citation type="journal article" date="2010" name="Trends Microbiol.">
        <title>Distinct gene set in two different lineages of ammonia-oxidizing archaea supports the phylum Thaumarchaeota.</title>
        <authorList>
            <person name="Spang A."/>
            <person name="Hatzenpichler R."/>
            <person name="Brochier-Armanet C."/>
            <person name="Rattei T."/>
            <person name="Tischler P."/>
            <person name="Spieck E."/>
            <person name="Streit W."/>
            <person name="Stahl D.A."/>
            <person name="Wagner M."/>
            <person name="Schleper C."/>
        </authorList>
    </citation>
    <scope>NUCLEOTIDE SEQUENCE</scope>
    <source>
        <strain evidence="2">Enrichment culture Ga9.2</strain>
    </source>
</reference>
<dbReference type="GO" id="GO:0000724">
    <property type="term" value="P:double-strand break repair via homologous recombination"/>
    <property type="evidence" value="ECO:0007669"/>
    <property type="project" value="TreeGrafter"/>
</dbReference>
<dbReference type="InterPro" id="IPR051231">
    <property type="entry name" value="SOSS-B"/>
</dbReference>
<dbReference type="CDD" id="cd04491">
    <property type="entry name" value="SoSSB_OBF"/>
    <property type="match status" value="1"/>
</dbReference>
<proteinExistence type="predicted"/>
<dbReference type="PANTHER" id="PTHR13356">
    <property type="entry name" value="OB FOLD NUCLEIC ACID BINDING PROTEIN-RELATED"/>
    <property type="match status" value="1"/>
</dbReference>
<dbReference type="GO" id="GO:0003677">
    <property type="term" value="F:DNA binding"/>
    <property type="evidence" value="ECO:0007669"/>
    <property type="project" value="UniProtKB-KW"/>
</dbReference>
<organism evidence="2">
    <name type="scientific">Candidatus Nitrososphaera gargensis</name>
    <dbReference type="NCBI Taxonomy" id="497727"/>
    <lineage>
        <taxon>Archaea</taxon>
        <taxon>Nitrososphaerota</taxon>
        <taxon>Nitrososphaeria</taxon>
        <taxon>Nitrososphaerales</taxon>
        <taxon>Nitrososphaeraceae</taxon>
        <taxon>Nitrososphaera</taxon>
    </lineage>
</organism>
<feature type="non-terminal residue" evidence="2">
    <location>
        <position position="473"/>
    </location>
</feature>
<dbReference type="AlphaFoldDB" id="D9ZB70"/>
<evidence type="ECO:0000313" key="2">
    <source>
        <dbReference type="EMBL" id="ADK25967.1"/>
    </source>
</evidence>
<dbReference type="InterPro" id="IPR012340">
    <property type="entry name" value="NA-bd_OB-fold"/>
</dbReference>